<proteinExistence type="predicted"/>
<dbReference type="Proteomes" id="UP001551011">
    <property type="component" value="Unassembled WGS sequence"/>
</dbReference>
<dbReference type="RefSeq" id="WP_063738847.1">
    <property type="nucleotide sequence ID" value="NZ_JBFAEG010000016.1"/>
</dbReference>
<evidence type="ECO:0000313" key="5">
    <source>
        <dbReference type="Proteomes" id="UP001551011"/>
    </source>
</evidence>
<evidence type="ECO:0000259" key="3">
    <source>
        <dbReference type="PROSITE" id="PS51186"/>
    </source>
</evidence>
<accession>A0ABV3AD28</accession>
<comment type="caution">
    <text evidence="4">The sequence shown here is derived from an EMBL/GenBank/DDBJ whole genome shotgun (WGS) entry which is preliminary data.</text>
</comment>
<dbReference type="SUPFAM" id="SSF55729">
    <property type="entry name" value="Acyl-CoA N-acyltransferases (Nat)"/>
    <property type="match status" value="1"/>
</dbReference>
<keyword evidence="2" id="KW-0012">Acyltransferase</keyword>
<keyword evidence="1" id="KW-0808">Transferase</keyword>
<name>A0ABV3AD28_9ACTN</name>
<feature type="domain" description="N-acetyltransferase" evidence="3">
    <location>
        <begin position="12"/>
        <end position="170"/>
    </location>
</feature>
<dbReference type="EMBL" id="JBFAEG010000016">
    <property type="protein sequence ID" value="MEU5709665.1"/>
    <property type="molecule type" value="Genomic_DNA"/>
</dbReference>
<evidence type="ECO:0000313" key="4">
    <source>
        <dbReference type="EMBL" id="MEU5709665.1"/>
    </source>
</evidence>
<gene>
    <name evidence="4" type="ORF">AB0H04_22780</name>
</gene>
<dbReference type="Pfam" id="PF00583">
    <property type="entry name" value="Acetyltransf_1"/>
    <property type="match status" value="1"/>
</dbReference>
<dbReference type="PANTHER" id="PTHR43877">
    <property type="entry name" value="AMINOALKYLPHOSPHONATE N-ACETYLTRANSFERASE-RELATED-RELATED"/>
    <property type="match status" value="1"/>
</dbReference>
<dbReference type="InterPro" id="IPR050832">
    <property type="entry name" value="Bact_Acetyltransf"/>
</dbReference>
<dbReference type="InterPro" id="IPR000182">
    <property type="entry name" value="GNAT_dom"/>
</dbReference>
<reference evidence="4 5" key="1">
    <citation type="submission" date="2024-06" db="EMBL/GenBank/DDBJ databases">
        <title>The Natural Products Discovery Center: Release of the First 8490 Sequenced Strains for Exploring Actinobacteria Biosynthetic Diversity.</title>
        <authorList>
            <person name="Kalkreuter E."/>
            <person name="Kautsar S.A."/>
            <person name="Yang D."/>
            <person name="Bader C.D."/>
            <person name="Teijaro C.N."/>
            <person name="Fluegel L."/>
            <person name="Davis C.M."/>
            <person name="Simpson J.R."/>
            <person name="Lauterbach L."/>
            <person name="Steele A.D."/>
            <person name="Gui C."/>
            <person name="Meng S."/>
            <person name="Li G."/>
            <person name="Viehrig K."/>
            <person name="Ye F."/>
            <person name="Su P."/>
            <person name="Kiefer A.F."/>
            <person name="Nichols A."/>
            <person name="Cepeda A.J."/>
            <person name="Yan W."/>
            <person name="Fan B."/>
            <person name="Jiang Y."/>
            <person name="Adhikari A."/>
            <person name="Zheng C.-J."/>
            <person name="Schuster L."/>
            <person name="Cowan T.M."/>
            <person name="Smanski M.J."/>
            <person name="Chevrette M.G."/>
            <person name="De Carvalho L.P.S."/>
            <person name="Shen B."/>
        </authorList>
    </citation>
    <scope>NUCLEOTIDE SEQUENCE [LARGE SCALE GENOMIC DNA]</scope>
    <source>
        <strain evidence="4 5">NPDC020594</strain>
    </source>
</reference>
<evidence type="ECO:0000256" key="1">
    <source>
        <dbReference type="ARBA" id="ARBA00022679"/>
    </source>
</evidence>
<dbReference type="PROSITE" id="PS51186">
    <property type="entry name" value="GNAT"/>
    <property type="match status" value="1"/>
</dbReference>
<protein>
    <submittedName>
        <fullName evidence="4">GNAT family N-acetyltransferase</fullName>
    </submittedName>
</protein>
<dbReference type="CDD" id="cd04301">
    <property type="entry name" value="NAT_SF"/>
    <property type="match status" value="1"/>
</dbReference>
<organism evidence="4 5">
    <name type="scientific">Streptomyces flaveolus</name>
    <dbReference type="NCBI Taxonomy" id="67297"/>
    <lineage>
        <taxon>Bacteria</taxon>
        <taxon>Bacillati</taxon>
        <taxon>Actinomycetota</taxon>
        <taxon>Actinomycetes</taxon>
        <taxon>Kitasatosporales</taxon>
        <taxon>Streptomycetaceae</taxon>
        <taxon>Streptomyces</taxon>
    </lineage>
</organism>
<sequence length="198" mass="21456">MEEILITGPDRLTVRALRPEDEADAARVLSACDDYLVSATGATAMPADVQSLYYSLPEGAEFEQKHLLVLVHEDALVGLVDAVQDHPEPDTCSLGLFLLTPRARRRGLGTHAARLLLREAAARGIRRVTATCPESWEPGLAFLTALGFEIHAPEAEPSDTLGNRLRRPAEQRLCTAVRHLGEADGADGAARLSRDRTS</sequence>
<dbReference type="Gene3D" id="3.40.630.30">
    <property type="match status" value="1"/>
</dbReference>
<keyword evidence="5" id="KW-1185">Reference proteome</keyword>
<evidence type="ECO:0000256" key="2">
    <source>
        <dbReference type="ARBA" id="ARBA00023315"/>
    </source>
</evidence>
<dbReference type="InterPro" id="IPR016181">
    <property type="entry name" value="Acyl_CoA_acyltransferase"/>
</dbReference>